<proteinExistence type="predicted"/>
<name>A0A433D554_9FUNG</name>
<gene>
    <name evidence="2" type="ORF">BC936DRAFT_147518</name>
</gene>
<sequence length="185" mass="20899">MKWALHVYTVQEAMKKQMYLAEVQGECRMMGALNFRQGPQTHGMSQKQSPTTSTTSPKQPPQMVCALCGGKVLTALHEMFCPKCLANCEYCDRKIIREHMEEHKMACFRRPIQTNSCPYCHHILATLESFETHVFSCGGSRDTPPQPQPPQSMIRLRLESNNVESDIGGSQLVPEGSDDVWPQLE</sequence>
<reference evidence="2 3" key="1">
    <citation type="journal article" date="2018" name="New Phytol.">
        <title>Phylogenomics of Endogonaceae and evolution of mycorrhizas within Mucoromycota.</title>
        <authorList>
            <person name="Chang Y."/>
            <person name="Desiro A."/>
            <person name="Na H."/>
            <person name="Sandor L."/>
            <person name="Lipzen A."/>
            <person name="Clum A."/>
            <person name="Barry K."/>
            <person name="Grigoriev I.V."/>
            <person name="Martin F.M."/>
            <person name="Stajich J.E."/>
            <person name="Smith M.E."/>
            <person name="Bonito G."/>
            <person name="Spatafora J.W."/>
        </authorList>
    </citation>
    <scope>NUCLEOTIDE SEQUENCE [LARGE SCALE GENOMIC DNA]</scope>
    <source>
        <strain evidence="2 3">GMNB39</strain>
    </source>
</reference>
<feature type="non-terminal residue" evidence="2">
    <location>
        <position position="185"/>
    </location>
</feature>
<organism evidence="2 3">
    <name type="scientific">Jimgerdemannia flammicorona</name>
    <dbReference type="NCBI Taxonomy" id="994334"/>
    <lineage>
        <taxon>Eukaryota</taxon>
        <taxon>Fungi</taxon>
        <taxon>Fungi incertae sedis</taxon>
        <taxon>Mucoromycota</taxon>
        <taxon>Mucoromycotina</taxon>
        <taxon>Endogonomycetes</taxon>
        <taxon>Endogonales</taxon>
        <taxon>Endogonaceae</taxon>
        <taxon>Jimgerdemannia</taxon>
    </lineage>
</organism>
<evidence type="ECO:0000256" key="1">
    <source>
        <dbReference type="SAM" id="MobiDB-lite"/>
    </source>
</evidence>
<dbReference type="EMBL" id="RBNI01006530">
    <property type="protein sequence ID" value="RUP45961.1"/>
    <property type="molecule type" value="Genomic_DNA"/>
</dbReference>
<dbReference type="Proteomes" id="UP000268093">
    <property type="component" value="Unassembled WGS sequence"/>
</dbReference>
<evidence type="ECO:0000313" key="2">
    <source>
        <dbReference type="EMBL" id="RUP45961.1"/>
    </source>
</evidence>
<evidence type="ECO:0000313" key="3">
    <source>
        <dbReference type="Proteomes" id="UP000268093"/>
    </source>
</evidence>
<comment type="caution">
    <text evidence="2">The sequence shown here is derived from an EMBL/GenBank/DDBJ whole genome shotgun (WGS) entry which is preliminary data.</text>
</comment>
<dbReference type="AlphaFoldDB" id="A0A433D554"/>
<evidence type="ECO:0008006" key="4">
    <source>
        <dbReference type="Google" id="ProtNLM"/>
    </source>
</evidence>
<feature type="region of interest" description="Disordered" evidence="1">
    <location>
        <begin position="165"/>
        <end position="185"/>
    </location>
</feature>
<feature type="compositionally biased region" description="Low complexity" evidence="1">
    <location>
        <begin position="45"/>
        <end position="57"/>
    </location>
</feature>
<protein>
    <recommendedName>
        <fullName evidence="4">TRAF-type domain-containing protein</fullName>
    </recommendedName>
</protein>
<keyword evidence="3" id="KW-1185">Reference proteome</keyword>
<accession>A0A433D554</accession>
<feature type="region of interest" description="Disordered" evidence="1">
    <location>
        <begin position="38"/>
        <end position="60"/>
    </location>
</feature>